<organism evidence="4 5">
    <name type="scientific">Enterococcus casseliflavus</name>
    <name type="common">Enterococcus flavescens</name>
    <dbReference type="NCBI Taxonomy" id="37734"/>
    <lineage>
        <taxon>Bacteria</taxon>
        <taxon>Bacillati</taxon>
        <taxon>Bacillota</taxon>
        <taxon>Bacilli</taxon>
        <taxon>Lactobacillales</taxon>
        <taxon>Enterococcaceae</taxon>
        <taxon>Enterococcus</taxon>
    </lineage>
</organism>
<dbReference type="Proteomes" id="UP000286288">
    <property type="component" value="Unassembled WGS sequence"/>
</dbReference>
<name>A0A415EXD7_ENTCA</name>
<sequence length="122" mass="13001">MNLLEALEIEIEAATADFVRLRMPIKAQHKQPFGLVHGGINGVLIETACSIGANQALAQEEAFAAGVDLQVNHLAAAQEGTLIVEASPDRIGARIQTWQATIWLASGLKTAVGRCTLTTVRK</sequence>
<dbReference type="GO" id="GO:0005829">
    <property type="term" value="C:cytosol"/>
    <property type="evidence" value="ECO:0007669"/>
    <property type="project" value="TreeGrafter"/>
</dbReference>
<dbReference type="PANTHER" id="PTHR43240">
    <property type="entry name" value="1,4-DIHYDROXY-2-NAPHTHOYL-COA THIOESTERASE 1"/>
    <property type="match status" value="1"/>
</dbReference>
<gene>
    <name evidence="4" type="ORF">DW084_02395</name>
</gene>
<feature type="domain" description="Thioesterase" evidence="3">
    <location>
        <begin position="33"/>
        <end position="109"/>
    </location>
</feature>
<dbReference type="InterPro" id="IPR029069">
    <property type="entry name" value="HotDog_dom_sf"/>
</dbReference>
<dbReference type="PANTHER" id="PTHR43240:SF5">
    <property type="entry name" value="1,4-DIHYDROXY-2-NAPHTHOYL-COA THIOESTERASE 1"/>
    <property type="match status" value="1"/>
</dbReference>
<comment type="caution">
    <text evidence="4">The sequence shown here is derived from an EMBL/GenBank/DDBJ whole genome shotgun (WGS) entry which is preliminary data.</text>
</comment>
<evidence type="ECO:0000256" key="2">
    <source>
        <dbReference type="ARBA" id="ARBA00022801"/>
    </source>
</evidence>
<dbReference type="Gene3D" id="3.10.129.10">
    <property type="entry name" value="Hotdog Thioesterase"/>
    <property type="match status" value="1"/>
</dbReference>
<dbReference type="EMBL" id="QRMZ01000002">
    <property type="protein sequence ID" value="RHK07987.1"/>
    <property type="molecule type" value="Genomic_DNA"/>
</dbReference>
<dbReference type="InterPro" id="IPR006683">
    <property type="entry name" value="Thioestr_dom"/>
</dbReference>
<dbReference type="GO" id="GO:0061522">
    <property type="term" value="F:1,4-dihydroxy-2-naphthoyl-CoA thioesterase activity"/>
    <property type="evidence" value="ECO:0007669"/>
    <property type="project" value="TreeGrafter"/>
</dbReference>
<dbReference type="Pfam" id="PF03061">
    <property type="entry name" value="4HBT"/>
    <property type="match status" value="1"/>
</dbReference>
<reference evidence="4 5" key="1">
    <citation type="submission" date="2018-08" db="EMBL/GenBank/DDBJ databases">
        <title>A genome reference for cultivated species of the human gut microbiota.</title>
        <authorList>
            <person name="Zou Y."/>
            <person name="Xue W."/>
            <person name="Luo G."/>
        </authorList>
    </citation>
    <scope>NUCLEOTIDE SEQUENCE [LARGE SCALE GENOMIC DNA]</scope>
    <source>
        <strain evidence="4 5">AF48-16</strain>
    </source>
</reference>
<evidence type="ECO:0000256" key="1">
    <source>
        <dbReference type="ARBA" id="ARBA00008324"/>
    </source>
</evidence>
<keyword evidence="2" id="KW-0378">Hydrolase</keyword>
<evidence type="ECO:0000259" key="3">
    <source>
        <dbReference type="Pfam" id="PF03061"/>
    </source>
</evidence>
<dbReference type="NCBIfam" id="TIGR00369">
    <property type="entry name" value="unchar_dom_1"/>
    <property type="match status" value="1"/>
</dbReference>
<accession>A0A415EXD7</accession>
<protein>
    <submittedName>
        <fullName evidence="4">PaaI family thioesterase</fullName>
    </submittedName>
</protein>
<dbReference type="CDD" id="cd03443">
    <property type="entry name" value="PaaI_thioesterase"/>
    <property type="match status" value="1"/>
</dbReference>
<evidence type="ECO:0000313" key="5">
    <source>
        <dbReference type="Proteomes" id="UP000286288"/>
    </source>
</evidence>
<dbReference type="AlphaFoldDB" id="A0A415EXD7"/>
<proteinExistence type="inferred from homology"/>
<evidence type="ECO:0000313" key="4">
    <source>
        <dbReference type="EMBL" id="RHK07987.1"/>
    </source>
</evidence>
<comment type="similarity">
    <text evidence="1">Belongs to the thioesterase PaaI family.</text>
</comment>
<dbReference type="InterPro" id="IPR003736">
    <property type="entry name" value="PAAI_dom"/>
</dbReference>
<dbReference type="SUPFAM" id="SSF54637">
    <property type="entry name" value="Thioesterase/thiol ester dehydrase-isomerase"/>
    <property type="match status" value="1"/>
</dbReference>